<proteinExistence type="predicted"/>
<protein>
    <submittedName>
        <fullName evidence="1">Uncharacterized protein</fullName>
    </submittedName>
</protein>
<evidence type="ECO:0000313" key="1">
    <source>
        <dbReference type="EMBL" id="GBP71591.1"/>
    </source>
</evidence>
<dbReference type="EMBL" id="BGZK01001114">
    <property type="protein sequence ID" value="GBP71591.1"/>
    <property type="molecule type" value="Genomic_DNA"/>
</dbReference>
<dbReference type="Proteomes" id="UP000299102">
    <property type="component" value="Unassembled WGS sequence"/>
</dbReference>
<name>A0A4C1Y5U2_EUMVA</name>
<sequence>MYGNESWVRQKKKERKIYAVEMRSLYSMCGVSLKDRRRNSELINDGFPFFPPPANDGVDAVRGGRGGVAARAAAGQLAVRGRFQPRQEHSYKFLFAGLKPHFYERPRRRRRLRMWPRNYAPVLVPNLDLAFNAGPRCRCGCTTRLGVELDANLDGESI</sequence>
<dbReference type="AlphaFoldDB" id="A0A4C1Y5U2"/>
<gene>
    <name evidence="1" type="ORF">EVAR_10804_1</name>
</gene>
<organism evidence="1 2">
    <name type="scientific">Eumeta variegata</name>
    <name type="common">Bagworm moth</name>
    <name type="synonym">Eumeta japonica</name>
    <dbReference type="NCBI Taxonomy" id="151549"/>
    <lineage>
        <taxon>Eukaryota</taxon>
        <taxon>Metazoa</taxon>
        <taxon>Ecdysozoa</taxon>
        <taxon>Arthropoda</taxon>
        <taxon>Hexapoda</taxon>
        <taxon>Insecta</taxon>
        <taxon>Pterygota</taxon>
        <taxon>Neoptera</taxon>
        <taxon>Endopterygota</taxon>
        <taxon>Lepidoptera</taxon>
        <taxon>Glossata</taxon>
        <taxon>Ditrysia</taxon>
        <taxon>Tineoidea</taxon>
        <taxon>Psychidae</taxon>
        <taxon>Oiketicinae</taxon>
        <taxon>Eumeta</taxon>
    </lineage>
</organism>
<keyword evidence="2" id="KW-1185">Reference proteome</keyword>
<evidence type="ECO:0000313" key="2">
    <source>
        <dbReference type="Proteomes" id="UP000299102"/>
    </source>
</evidence>
<comment type="caution">
    <text evidence="1">The sequence shown here is derived from an EMBL/GenBank/DDBJ whole genome shotgun (WGS) entry which is preliminary data.</text>
</comment>
<accession>A0A4C1Y5U2</accession>
<reference evidence="1 2" key="1">
    <citation type="journal article" date="2019" name="Commun. Biol.">
        <title>The bagworm genome reveals a unique fibroin gene that provides high tensile strength.</title>
        <authorList>
            <person name="Kono N."/>
            <person name="Nakamura H."/>
            <person name="Ohtoshi R."/>
            <person name="Tomita M."/>
            <person name="Numata K."/>
            <person name="Arakawa K."/>
        </authorList>
    </citation>
    <scope>NUCLEOTIDE SEQUENCE [LARGE SCALE GENOMIC DNA]</scope>
</reference>